<dbReference type="Proteomes" id="UP000310754">
    <property type="component" value="Unassembled WGS sequence"/>
</dbReference>
<dbReference type="Pfam" id="PF19906">
    <property type="entry name" value="CGDB"/>
    <property type="match status" value="1"/>
</dbReference>
<evidence type="ECO:0000256" key="2">
    <source>
        <dbReference type="ARBA" id="ARBA00023277"/>
    </source>
</evidence>
<keyword evidence="1" id="KW-0456">Lyase</keyword>
<evidence type="ECO:0000256" key="3">
    <source>
        <dbReference type="ARBA" id="ARBA00046336"/>
    </source>
</evidence>
<name>A0A4S3ZYS9_9HYPH</name>
<organism evidence="6 7">
    <name type="scientific">Allorhizobium terrae</name>
    <dbReference type="NCBI Taxonomy" id="1848972"/>
    <lineage>
        <taxon>Bacteria</taxon>
        <taxon>Pseudomonadati</taxon>
        <taxon>Pseudomonadota</taxon>
        <taxon>Alphaproteobacteria</taxon>
        <taxon>Hyphomicrobiales</taxon>
        <taxon>Rhizobiaceae</taxon>
        <taxon>Rhizobium/Agrobacterium group</taxon>
        <taxon>Allorhizobium</taxon>
    </lineage>
</organism>
<keyword evidence="7" id="KW-1185">Reference proteome</keyword>
<evidence type="ECO:0000259" key="5">
    <source>
        <dbReference type="Pfam" id="PF19906"/>
    </source>
</evidence>
<sequence>MFDHHIICKDGFRNTVENDRVVGFEFQARLPYYRGLGLSMVEDLIITIDGEAVARENIRFSVRGRTWSLDEMETCYDDRWNFGEKATIIVLREGGLSAGPHRLKLGERLRISYLPFVPTTSFETQIELAA</sequence>
<feature type="domain" description="C-glycoside deglycosidase beta subunit" evidence="5">
    <location>
        <begin position="2"/>
        <end position="113"/>
    </location>
</feature>
<evidence type="ECO:0000313" key="6">
    <source>
        <dbReference type="EMBL" id="THF50796.1"/>
    </source>
</evidence>
<protein>
    <recommendedName>
        <fullName evidence="4">C-deglycosylation enzyme beta subunit</fullName>
    </recommendedName>
</protein>
<dbReference type="RefSeq" id="WP_190235607.1">
    <property type="nucleotide sequence ID" value="NZ_SSOA01000003.1"/>
</dbReference>
<keyword evidence="2" id="KW-0119">Carbohydrate metabolism</keyword>
<gene>
    <name evidence="6" type="ORF">E6C51_08070</name>
</gene>
<comment type="caution">
    <text evidence="6">The sequence shown here is derived from an EMBL/GenBank/DDBJ whole genome shotgun (WGS) entry which is preliminary data.</text>
</comment>
<reference evidence="6 7" key="1">
    <citation type="submission" date="2019-04" db="EMBL/GenBank/DDBJ databases">
        <title>Rhizobium terrae sp. nov., isolated from a paddy soil.</title>
        <authorList>
            <person name="Lin S.-Y."/>
            <person name="Hameed A."/>
            <person name="Huang H.-I."/>
            <person name="Young C.-C."/>
        </authorList>
    </citation>
    <scope>NUCLEOTIDE SEQUENCE [LARGE SCALE GENOMIC DNA]</scope>
    <source>
        <strain evidence="6 7">CC-HIH110</strain>
    </source>
</reference>
<accession>A0A4S3ZYS9</accession>
<comment type="similarity">
    <text evidence="3">Belongs to the C-glycoside deglycosidase beta subunit family.</text>
</comment>
<evidence type="ECO:0000256" key="1">
    <source>
        <dbReference type="ARBA" id="ARBA00023239"/>
    </source>
</evidence>
<dbReference type="EMBL" id="SSOA01000003">
    <property type="protein sequence ID" value="THF50796.1"/>
    <property type="molecule type" value="Genomic_DNA"/>
</dbReference>
<dbReference type="InterPro" id="IPR045959">
    <property type="entry name" value="CGDB"/>
</dbReference>
<evidence type="ECO:0000256" key="4">
    <source>
        <dbReference type="ARBA" id="ARBA00047208"/>
    </source>
</evidence>
<evidence type="ECO:0000313" key="7">
    <source>
        <dbReference type="Proteomes" id="UP000310754"/>
    </source>
</evidence>
<dbReference type="AlphaFoldDB" id="A0A4S3ZYS9"/>
<proteinExistence type="inferred from homology"/>
<dbReference type="GO" id="GO:0016829">
    <property type="term" value="F:lyase activity"/>
    <property type="evidence" value="ECO:0007669"/>
    <property type="project" value="UniProtKB-KW"/>
</dbReference>